<dbReference type="PANTHER" id="PTHR37445">
    <property type="entry name" value="PROTEIN CBG24663"/>
    <property type="match status" value="1"/>
</dbReference>
<reference evidence="2" key="1">
    <citation type="submission" date="2022-01" db="EMBL/GenBank/DDBJ databases">
        <authorList>
            <person name="King R."/>
        </authorList>
    </citation>
    <scope>NUCLEOTIDE SEQUENCE</scope>
</reference>
<dbReference type="PANTHER" id="PTHR37445:SF3">
    <property type="entry name" value="ZINC FINGER PHD-TYPE DOMAIN-CONTAINING PROTEIN"/>
    <property type="match status" value="1"/>
</dbReference>
<accession>A0A9N9WYS4</accession>
<protein>
    <recommendedName>
        <fullName evidence="1">FP protein C-terminal domain-containing protein</fullName>
    </recommendedName>
</protein>
<dbReference type="OrthoDB" id="6771094at2759"/>
<dbReference type="AlphaFoldDB" id="A0A9N9WYS4"/>
<proteinExistence type="predicted"/>
<dbReference type="InterPro" id="IPR057251">
    <property type="entry name" value="FP_C"/>
</dbReference>
<dbReference type="EMBL" id="OU896719">
    <property type="protein sequence ID" value="CAG9815871.1"/>
    <property type="molecule type" value="Genomic_DNA"/>
</dbReference>
<organism evidence="2 3">
    <name type="scientific">Phaedon cochleariae</name>
    <name type="common">Mustard beetle</name>
    <dbReference type="NCBI Taxonomy" id="80249"/>
    <lineage>
        <taxon>Eukaryota</taxon>
        <taxon>Metazoa</taxon>
        <taxon>Ecdysozoa</taxon>
        <taxon>Arthropoda</taxon>
        <taxon>Hexapoda</taxon>
        <taxon>Insecta</taxon>
        <taxon>Pterygota</taxon>
        <taxon>Neoptera</taxon>
        <taxon>Endopterygota</taxon>
        <taxon>Coleoptera</taxon>
        <taxon>Polyphaga</taxon>
        <taxon>Cucujiformia</taxon>
        <taxon>Chrysomeloidea</taxon>
        <taxon>Chrysomelidae</taxon>
        <taxon>Chrysomelinae</taxon>
        <taxon>Chrysomelini</taxon>
        <taxon>Phaedon</taxon>
    </lineage>
</organism>
<gene>
    <name evidence="2" type="ORF">PHAECO_LOCUS3877</name>
</gene>
<evidence type="ECO:0000313" key="3">
    <source>
        <dbReference type="Proteomes" id="UP001153737"/>
    </source>
</evidence>
<feature type="domain" description="FP protein C-terminal" evidence="1">
    <location>
        <begin position="107"/>
        <end position="151"/>
    </location>
</feature>
<keyword evidence="3" id="KW-1185">Reference proteome</keyword>
<sequence length="218" mass="24911">MEERLNHIEQKDKMKNIVVSGIPKQEEEVSETMKKLFKAMKVQINDGDVLETFRLNSNEDAPILLKLKNMEEKNTLMSKIRDLKGIKLNECGLSGGNKSIYFNEDLTRQNQLLFKKARELKKEKKYNKAYVSNGKIYLKKNENDRPIRITSTMLPVWGILILLLLQCDGLSSDNCGFNSMCTCTPGQHDQGTRTIHGVSCISVPFYKFPTMLSLGYIP</sequence>
<name>A0A9N9WYS4_PHACE</name>
<dbReference type="Proteomes" id="UP001153737">
    <property type="component" value="Chromosome 13"/>
</dbReference>
<dbReference type="Pfam" id="PF25298">
    <property type="entry name" value="Baculo_FP_2nd"/>
    <property type="match status" value="1"/>
</dbReference>
<evidence type="ECO:0000313" key="2">
    <source>
        <dbReference type="EMBL" id="CAG9815871.1"/>
    </source>
</evidence>
<evidence type="ECO:0000259" key="1">
    <source>
        <dbReference type="Pfam" id="PF25298"/>
    </source>
</evidence>
<reference evidence="2" key="2">
    <citation type="submission" date="2022-10" db="EMBL/GenBank/DDBJ databases">
        <authorList>
            <consortium name="ENA_rothamsted_submissions"/>
            <consortium name="culmorum"/>
            <person name="King R."/>
        </authorList>
    </citation>
    <scope>NUCLEOTIDE SEQUENCE</scope>
</reference>